<evidence type="ECO:0000256" key="1">
    <source>
        <dbReference type="SAM" id="MobiDB-lite"/>
    </source>
</evidence>
<reference evidence="3" key="1">
    <citation type="journal article" date="2017" name="Nat. Ecol. Evol.">
        <title>Genome expansion and lineage-specific genetic innovations in the forest pathogenic fungi Armillaria.</title>
        <authorList>
            <person name="Sipos G."/>
            <person name="Prasanna A.N."/>
            <person name="Walter M.C."/>
            <person name="O'Connor E."/>
            <person name="Balint B."/>
            <person name="Krizsan K."/>
            <person name="Kiss B."/>
            <person name="Hess J."/>
            <person name="Varga T."/>
            <person name="Slot J."/>
            <person name="Riley R."/>
            <person name="Boka B."/>
            <person name="Rigling D."/>
            <person name="Barry K."/>
            <person name="Lee J."/>
            <person name="Mihaltcheva S."/>
            <person name="LaButti K."/>
            <person name="Lipzen A."/>
            <person name="Waldron R."/>
            <person name="Moloney N.M."/>
            <person name="Sperisen C."/>
            <person name="Kredics L."/>
            <person name="Vagvoelgyi C."/>
            <person name="Patrignani A."/>
            <person name="Fitzpatrick D."/>
            <person name="Nagy I."/>
            <person name="Doyle S."/>
            <person name="Anderson J.B."/>
            <person name="Grigoriev I.V."/>
            <person name="Gueldener U."/>
            <person name="Muensterkoetter M."/>
            <person name="Nagy L.G."/>
        </authorList>
    </citation>
    <scope>NUCLEOTIDE SEQUENCE [LARGE SCALE GENOMIC DNA]</scope>
    <source>
        <strain evidence="3">28-4</strain>
    </source>
</reference>
<protein>
    <submittedName>
        <fullName evidence="2">Uncharacterized protein</fullName>
    </submittedName>
</protein>
<feature type="compositionally biased region" description="Polar residues" evidence="1">
    <location>
        <begin position="38"/>
        <end position="53"/>
    </location>
</feature>
<name>A0A2H3C9S5_9AGAR</name>
<organism evidence="2 3">
    <name type="scientific">Armillaria solidipes</name>
    <dbReference type="NCBI Taxonomy" id="1076256"/>
    <lineage>
        <taxon>Eukaryota</taxon>
        <taxon>Fungi</taxon>
        <taxon>Dikarya</taxon>
        <taxon>Basidiomycota</taxon>
        <taxon>Agaricomycotina</taxon>
        <taxon>Agaricomycetes</taxon>
        <taxon>Agaricomycetidae</taxon>
        <taxon>Agaricales</taxon>
        <taxon>Marasmiineae</taxon>
        <taxon>Physalacriaceae</taxon>
        <taxon>Armillaria</taxon>
    </lineage>
</organism>
<dbReference type="EMBL" id="KZ293422">
    <property type="protein sequence ID" value="PBK72036.1"/>
    <property type="molecule type" value="Genomic_DNA"/>
</dbReference>
<evidence type="ECO:0000313" key="3">
    <source>
        <dbReference type="Proteomes" id="UP000218334"/>
    </source>
</evidence>
<dbReference type="AlphaFoldDB" id="A0A2H3C9S5"/>
<accession>A0A2H3C9S5</accession>
<feature type="compositionally biased region" description="Polar residues" evidence="1">
    <location>
        <begin position="157"/>
        <end position="167"/>
    </location>
</feature>
<proteinExistence type="predicted"/>
<keyword evidence="3" id="KW-1185">Reference proteome</keyword>
<evidence type="ECO:0000313" key="2">
    <source>
        <dbReference type="EMBL" id="PBK72036.1"/>
    </source>
</evidence>
<feature type="compositionally biased region" description="Basic and acidic residues" evidence="1">
    <location>
        <begin position="71"/>
        <end position="83"/>
    </location>
</feature>
<sequence>MRVVSSDLRYQLIHHVSPPPSLQPPDAQRSAEVLPMQYSGSENCRCSTASDNPTDFFRPSPRDGPQSQRGSDAERPGSDERYHSTARAGRYMPEGSPLPFIPPEDSNLNSPMSFTRPVPGSDLTPTELELSSSLERNRMHDSSTESLGPAFPRVSRASATYARSGSALNPVHDMSKALS</sequence>
<feature type="region of interest" description="Disordered" evidence="1">
    <location>
        <begin position="36"/>
        <end position="179"/>
    </location>
</feature>
<dbReference type="Proteomes" id="UP000218334">
    <property type="component" value="Unassembled WGS sequence"/>
</dbReference>
<gene>
    <name evidence="2" type="ORF">ARMSODRAFT_740865</name>
</gene>